<feature type="binding site" evidence="5">
    <location>
        <position position="93"/>
    </location>
    <ligand>
        <name>AMP</name>
        <dbReference type="ChEBI" id="CHEBI:456215"/>
    </ligand>
</feature>
<reference evidence="9" key="1">
    <citation type="journal article" date="2019" name="Int. J. Syst. Evol. Microbiol.">
        <title>The Global Catalogue of Microorganisms (GCM) 10K type strain sequencing project: providing services to taxonomists for standard genome sequencing and annotation.</title>
        <authorList>
            <consortium name="The Broad Institute Genomics Platform"/>
            <consortium name="The Broad Institute Genome Sequencing Center for Infectious Disease"/>
            <person name="Wu L."/>
            <person name="Ma J."/>
        </authorList>
    </citation>
    <scope>NUCLEOTIDE SEQUENCE [LARGE SCALE GENOMIC DNA]</scope>
    <source>
        <strain evidence="9">JCM 17441</strain>
    </source>
</reference>
<dbReference type="PRINTS" id="PR00094">
    <property type="entry name" value="ADENYLTKNASE"/>
</dbReference>
<evidence type="ECO:0000256" key="6">
    <source>
        <dbReference type="RuleBase" id="RU003330"/>
    </source>
</evidence>
<keyword evidence="5 7" id="KW-0067">ATP-binding</keyword>
<dbReference type="CDD" id="cd01428">
    <property type="entry name" value="ADK"/>
    <property type="match status" value="1"/>
</dbReference>
<keyword evidence="4 5" id="KW-0418">Kinase</keyword>
<dbReference type="RefSeq" id="WP_345138953.1">
    <property type="nucleotide sequence ID" value="NZ_BAABAT010000048.1"/>
</dbReference>
<comment type="catalytic activity">
    <reaction evidence="5 7">
        <text>AMP + ATP = 2 ADP</text>
        <dbReference type="Rhea" id="RHEA:12973"/>
        <dbReference type="ChEBI" id="CHEBI:30616"/>
        <dbReference type="ChEBI" id="CHEBI:456215"/>
        <dbReference type="ChEBI" id="CHEBI:456216"/>
        <dbReference type="EC" id="2.7.4.3"/>
    </reaction>
</comment>
<evidence type="ECO:0000256" key="4">
    <source>
        <dbReference type="ARBA" id="ARBA00022777"/>
    </source>
</evidence>
<sequence length="273" mass="29591">MRLLLIAPPGAGKGTQGSRIAAHFGIPHIAIGDLLRSHVARGTDLGHAVQRHLDCGSLVPDEIVLEMVREAFIAAKTAGLGYVLDGYPRTSAQAETLSRMAAELGMAPDVALHLRADDDEVVRRLLARAATEHRQDDTEPVIRRRLALYHQVTSPVLDWYALDGILLPVDGMRTPDEVTTTILDALEVVEAMPSIDLADPVAAATGACVDFVRSTPITAIRFPFAGHGITRPSGDALAEKPFAHRLSPMRTRIRQEQRQRRAAAYGDPPNVVM</sequence>
<dbReference type="EMBL" id="BAABAT010000048">
    <property type="protein sequence ID" value="GAA4261820.1"/>
    <property type="molecule type" value="Genomic_DNA"/>
</dbReference>
<comment type="similarity">
    <text evidence="5 6">Belongs to the adenylate kinase family.</text>
</comment>
<feature type="binding site" evidence="5">
    <location>
        <position position="173"/>
    </location>
    <ligand>
        <name>ATP</name>
        <dbReference type="ChEBI" id="CHEBI:30616"/>
    </ligand>
</feature>
<proteinExistence type="inferred from homology"/>
<comment type="subunit">
    <text evidence="5 7">Monomer.</text>
</comment>
<dbReference type="Pfam" id="PF00406">
    <property type="entry name" value="ADK"/>
    <property type="match status" value="1"/>
</dbReference>
<evidence type="ECO:0000313" key="8">
    <source>
        <dbReference type="EMBL" id="GAA4261820.1"/>
    </source>
</evidence>
<evidence type="ECO:0000256" key="7">
    <source>
        <dbReference type="RuleBase" id="RU003331"/>
    </source>
</evidence>
<feature type="binding site" evidence="5">
    <location>
        <position position="36"/>
    </location>
    <ligand>
        <name>AMP</name>
        <dbReference type="ChEBI" id="CHEBI:456215"/>
    </ligand>
</feature>
<feature type="binding site" evidence="5">
    <location>
        <position position="134"/>
    </location>
    <ligand>
        <name>AMP</name>
        <dbReference type="ChEBI" id="CHEBI:456215"/>
    </ligand>
</feature>
<feature type="region of interest" description="NMP" evidence="5">
    <location>
        <begin position="30"/>
        <end position="59"/>
    </location>
</feature>
<feature type="binding site" evidence="5">
    <location>
        <begin position="10"/>
        <end position="15"/>
    </location>
    <ligand>
        <name>ATP</name>
        <dbReference type="ChEBI" id="CHEBI:30616"/>
    </ligand>
</feature>
<dbReference type="NCBIfam" id="NF001381">
    <property type="entry name" value="PRK00279.1-3"/>
    <property type="match status" value="1"/>
</dbReference>
<feature type="binding site" evidence="5">
    <location>
        <position position="128"/>
    </location>
    <ligand>
        <name>ATP</name>
        <dbReference type="ChEBI" id="CHEBI:30616"/>
    </ligand>
</feature>
<organism evidence="8 9">
    <name type="scientific">Dactylosporangium darangshiense</name>
    <dbReference type="NCBI Taxonomy" id="579108"/>
    <lineage>
        <taxon>Bacteria</taxon>
        <taxon>Bacillati</taxon>
        <taxon>Actinomycetota</taxon>
        <taxon>Actinomycetes</taxon>
        <taxon>Micromonosporales</taxon>
        <taxon>Micromonosporaceae</taxon>
        <taxon>Dactylosporangium</taxon>
    </lineage>
</organism>
<dbReference type="PROSITE" id="PS00113">
    <property type="entry name" value="ADENYLATE_KINASE"/>
    <property type="match status" value="1"/>
</dbReference>
<dbReference type="SUPFAM" id="SSF52540">
    <property type="entry name" value="P-loop containing nucleoside triphosphate hydrolases"/>
    <property type="match status" value="1"/>
</dbReference>
<dbReference type="NCBIfam" id="NF011100">
    <property type="entry name" value="PRK14527.1"/>
    <property type="match status" value="1"/>
</dbReference>
<evidence type="ECO:0000256" key="3">
    <source>
        <dbReference type="ARBA" id="ARBA00022741"/>
    </source>
</evidence>
<comment type="domain">
    <text evidence="5">Consists of three domains, a large central CORE domain and two small peripheral domains, NMPbind and LID, which undergo movements during catalysis. The LID domain closes over the site of phosphoryl transfer upon ATP binding. Assembling and dissambling the active center during each catalytic cycle provides an effective means to prevent ATP hydrolysis.</text>
</comment>
<comment type="function">
    <text evidence="5">Catalyzes the reversible transfer of the terminal phosphate group between ATP and AMP. Plays an important role in cellular energy homeostasis and in adenine nucleotide metabolism.</text>
</comment>
<evidence type="ECO:0000256" key="5">
    <source>
        <dbReference type="HAMAP-Rule" id="MF_00235"/>
    </source>
</evidence>
<dbReference type="HAMAP" id="MF_00235">
    <property type="entry name" value="Adenylate_kinase_Adk"/>
    <property type="match status" value="1"/>
</dbReference>
<gene>
    <name evidence="5" type="primary">adk</name>
    <name evidence="8" type="ORF">GCM10022255_096000</name>
</gene>
<evidence type="ECO:0000256" key="1">
    <source>
        <dbReference type="ARBA" id="ARBA00022679"/>
    </source>
</evidence>
<keyword evidence="2 5" id="KW-0545">Nucleotide biosynthesis</keyword>
<feature type="binding site" evidence="5">
    <location>
        <begin position="86"/>
        <end position="89"/>
    </location>
    <ligand>
        <name>AMP</name>
        <dbReference type="ChEBI" id="CHEBI:456215"/>
    </ligand>
</feature>
<name>A0ABP8DQI1_9ACTN</name>
<keyword evidence="1 5" id="KW-0808">Transferase</keyword>
<comment type="caution">
    <text evidence="5">Lacks conserved residue(s) required for the propagation of feature annotation.</text>
</comment>
<keyword evidence="9" id="KW-1185">Reference proteome</keyword>
<evidence type="ECO:0000313" key="9">
    <source>
        <dbReference type="Proteomes" id="UP001500620"/>
    </source>
</evidence>
<feature type="binding site" evidence="5">
    <location>
        <position position="145"/>
    </location>
    <ligand>
        <name>AMP</name>
        <dbReference type="ChEBI" id="CHEBI:456215"/>
    </ligand>
</feature>
<comment type="caution">
    <text evidence="8">The sequence shown here is derived from an EMBL/GenBank/DDBJ whole genome shotgun (WGS) entry which is preliminary data.</text>
</comment>
<evidence type="ECO:0000256" key="2">
    <source>
        <dbReference type="ARBA" id="ARBA00022727"/>
    </source>
</evidence>
<dbReference type="InterPro" id="IPR033690">
    <property type="entry name" value="Adenylat_kinase_CS"/>
</dbReference>
<dbReference type="InterPro" id="IPR000850">
    <property type="entry name" value="Adenylat/UMP-CMP_kin"/>
</dbReference>
<keyword evidence="5" id="KW-0963">Cytoplasm</keyword>
<dbReference type="Gene3D" id="3.40.50.300">
    <property type="entry name" value="P-loop containing nucleotide triphosphate hydrolases"/>
    <property type="match status" value="1"/>
</dbReference>
<dbReference type="EC" id="2.7.4.3" evidence="5 7"/>
<dbReference type="Proteomes" id="UP001500620">
    <property type="component" value="Unassembled WGS sequence"/>
</dbReference>
<accession>A0ABP8DQI1</accession>
<dbReference type="PANTHER" id="PTHR23359">
    <property type="entry name" value="NUCLEOTIDE KINASE"/>
    <property type="match status" value="1"/>
</dbReference>
<comment type="subcellular location">
    <subcellularLocation>
        <location evidence="5 7">Cytoplasm</location>
    </subcellularLocation>
</comment>
<dbReference type="InterPro" id="IPR027417">
    <property type="entry name" value="P-loop_NTPase"/>
</dbReference>
<comment type="pathway">
    <text evidence="5">Purine metabolism; AMP biosynthesis via salvage pathway; AMP from ADP: step 1/1.</text>
</comment>
<feature type="binding site" evidence="5">
    <location>
        <begin position="57"/>
        <end position="59"/>
    </location>
    <ligand>
        <name>AMP</name>
        <dbReference type="ChEBI" id="CHEBI:456215"/>
    </ligand>
</feature>
<protein>
    <recommendedName>
        <fullName evidence="5 7">Adenylate kinase</fullName>
        <shortName evidence="5">AK</shortName>
        <ecNumber evidence="5 7">2.7.4.3</ecNumber>
    </recommendedName>
    <alternativeName>
        <fullName evidence="5">ATP-AMP transphosphorylase</fullName>
    </alternativeName>
    <alternativeName>
        <fullName evidence="5">ATP:AMP phosphotransferase</fullName>
    </alternativeName>
    <alternativeName>
        <fullName evidence="5">Adenylate monophosphate kinase</fullName>
    </alternativeName>
</protein>
<keyword evidence="3 5" id="KW-0547">Nucleotide-binding</keyword>